<accession>A0AAE3U8F6</accession>
<proteinExistence type="predicted"/>
<evidence type="ECO:0000313" key="1">
    <source>
        <dbReference type="EMBL" id="MDJ1482612.1"/>
    </source>
</evidence>
<dbReference type="EMBL" id="JASJOS010000008">
    <property type="protein sequence ID" value="MDJ1482612.1"/>
    <property type="molecule type" value="Genomic_DNA"/>
</dbReference>
<organism evidence="1 2">
    <name type="scientific">Xanthocytophaga flava</name>
    <dbReference type="NCBI Taxonomy" id="3048013"/>
    <lineage>
        <taxon>Bacteria</taxon>
        <taxon>Pseudomonadati</taxon>
        <taxon>Bacteroidota</taxon>
        <taxon>Cytophagia</taxon>
        <taxon>Cytophagales</taxon>
        <taxon>Rhodocytophagaceae</taxon>
        <taxon>Xanthocytophaga</taxon>
    </lineage>
</organism>
<dbReference type="RefSeq" id="WP_313981887.1">
    <property type="nucleotide sequence ID" value="NZ_JASJOS010000008.1"/>
</dbReference>
<evidence type="ECO:0000313" key="2">
    <source>
        <dbReference type="Proteomes" id="UP001241110"/>
    </source>
</evidence>
<comment type="caution">
    <text evidence="1">The sequence shown here is derived from an EMBL/GenBank/DDBJ whole genome shotgun (WGS) entry which is preliminary data.</text>
</comment>
<name>A0AAE3U8F6_9BACT</name>
<reference evidence="1" key="1">
    <citation type="submission" date="2023-05" db="EMBL/GenBank/DDBJ databases">
        <authorList>
            <person name="Zhang X."/>
        </authorList>
    </citation>
    <scope>NUCLEOTIDE SEQUENCE</scope>
    <source>
        <strain evidence="1">YF14B1</strain>
    </source>
</reference>
<protein>
    <submittedName>
        <fullName evidence="1">Uncharacterized protein</fullName>
    </submittedName>
</protein>
<sequence>MAGDSEIMVEQISDNPQPGYYSGMGRVSMRFLAGAAFRVSLSNIFVNEDRKITQGKVEMLSRGVDAMAQQQLAAQAQREKERQQATNREQWKNTDFYENIIRYDDLVIDTMRVNAGIGNINQYLRGTNELPVFAFYYLSRHSVERK</sequence>
<dbReference type="AlphaFoldDB" id="A0AAE3U8F6"/>
<gene>
    <name evidence="1" type="ORF">QNI16_19080</name>
</gene>
<dbReference type="Proteomes" id="UP001241110">
    <property type="component" value="Unassembled WGS sequence"/>
</dbReference>